<comment type="caution">
    <text evidence="1">The sequence shown here is derived from an EMBL/GenBank/DDBJ whole genome shotgun (WGS) entry which is preliminary data.</text>
</comment>
<organism evidence="1 2">
    <name type="scientific">Riccia fluitans</name>
    <dbReference type="NCBI Taxonomy" id="41844"/>
    <lineage>
        <taxon>Eukaryota</taxon>
        <taxon>Viridiplantae</taxon>
        <taxon>Streptophyta</taxon>
        <taxon>Embryophyta</taxon>
        <taxon>Marchantiophyta</taxon>
        <taxon>Marchantiopsida</taxon>
        <taxon>Marchantiidae</taxon>
        <taxon>Marchantiales</taxon>
        <taxon>Ricciaceae</taxon>
        <taxon>Riccia</taxon>
    </lineage>
</organism>
<evidence type="ECO:0008006" key="3">
    <source>
        <dbReference type="Google" id="ProtNLM"/>
    </source>
</evidence>
<keyword evidence="2" id="KW-1185">Reference proteome</keyword>
<name>A0ABD1XJ03_9MARC</name>
<dbReference type="EMBL" id="JBHFFA010000008">
    <property type="protein sequence ID" value="KAL2608901.1"/>
    <property type="molecule type" value="Genomic_DNA"/>
</dbReference>
<dbReference type="AlphaFoldDB" id="A0ABD1XJ03"/>
<evidence type="ECO:0000313" key="2">
    <source>
        <dbReference type="Proteomes" id="UP001605036"/>
    </source>
</evidence>
<protein>
    <recommendedName>
        <fullName evidence="3">Death domain-containing protein</fullName>
    </recommendedName>
</protein>
<dbReference type="Proteomes" id="UP001605036">
    <property type="component" value="Unassembled WGS sequence"/>
</dbReference>
<gene>
    <name evidence="1" type="ORF">R1flu_027474</name>
</gene>
<sequence>MWEVRCKEALEQLEEKALLLGLTHHECQKMIDIFESWINPNDDQKLIPLVGKLHELNYDPDVELRSLEELQDGCQSPQMDDQDYMREMTTEERVELRTGVVMNYLTIRSRIRALNFDGSDDEDEVFNEEHEEYDYRFTLAQMITMMISPISGLRPMVSLDVPILKLVSVAPPSLEPYSQVPTNNISILGSSKPQTNT</sequence>
<evidence type="ECO:0000313" key="1">
    <source>
        <dbReference type="EMBL" id="KAL2608901.1"/>
    </source>
</evidence>
<reference evidence="1 2" key="1">
    <citation type="submission" date="2024-09" db="EMBL/GenBank/DDBJ databases">
        <title>Chromosome-scale assembly of Riccia fluitans.</title>
        <authorList>
            <person name="Paukszto L."/>
            <person name="Sawicki J."/>
            <person name="Karawczyk K."/>
            <person name="Piernik-Szablinska J."/>
            <person name="Szczecinska M."/>
            <person name="Mazdziarz M."/>
        </authorList>
    </citation>
    <scope>NUCLEOTIDE SEQUENCE [LARGE SCALE GENOMIC DNA]</scope>
    <source>
        <strain evidence="1">Rf_01</strain>
        <tissue evidence="1">Aerial parts of the thallus</tissue>
    </source>
</reference>
<accession>A0ABD1XJ03</accession>
<proteinExistence type="predicted"/>